<dbReference type="SMART" id="SM00052">
    <property type="entry name" value="EAL"/>
    <property type="match status" value="1"/>
</dbReference>
<dbReference type="PROSITE" id="PS50883">
    <property type="entry name" value="EAL"/>
    <property type="match status" value="1"/>
</dbReference>
<reference evidence="4 5" key="1">
    <citation type="submission" date="2017-10" db="EMBL/GenBank/DDBJ databases">
        <title>Genomics of the genus Arcobacter.</title>
        <authorList>
            <person name="Perez-Cataluna A."/>
            <person name="Figueras M.J."/>
        </authorList>
    </citation>
    <scope>NUCLEOTIDE SEQUENCE [LARGE SCALE GENOMIC DNA]</scope>
    <source>
        <strain evidence="4 5">CECT 9230</strain>
    </source>
</reference>
<feature type="transmembrane region" description="Helical" evidence="1">
    <location>
        <begin position="157"/>
        <end position="176"/>
    </location>
</feature>
<evidence type="ECO:0000313" key="4">
    <source>
        <dbReference type="EMBL" id="RBQ29994.1"/>
    </source>
</evidence>
<dbReference type="PROSITE" id="PS50887">
    <property type="entry name" value="GGDEF"/>
    <property type="match status" value="1"/>
</dbReference>
<keyword evidence="1" id="KW-1133">Transmembrane helix</keyword>
<feature type="transmembrane region" description="Helical" evidence="1">
    <location>
        <begin position="6"/>
        <end position="30"/>
    </location>
</feature>
<dbReference type="InterPro" id="IPR000160">
    <property type="entry name" value="GGDEF_dom"/>
</dbReference>
<dbReference type="Pfam" id="PF16448">
    <property type="entry name" value="LapD_MoxY_N"/>
    <property type="match status" value="1"/>
</dbReference>
<dbReference type="Gene3D" id="6.20.270.20">
    <property type="entry name" value="LapD/MoxY periplasmic domain"/>
    <property type="match status" value="1"/>
</dbReference>
<dbReference type="Gene3D" id="3.30.110.200">
    <property type="match status" value="1"/>
</dbReference>
<dbReference type="InterPro" id="IPR001633">
    <property type="entry name" value="EAL_dom"/>
</dbReference>
<dbReference type="PANTHER" id="PTHR33121:SF79">
    <property type="entry name" value="CYCLIC DI-GMP PHOSPHODIESTERASE PDED-RELATED"/>
    <property type="match status" value="1"/>
</dbReference>
<dbReference type="RefSeq" id="WP_113892690.1">
    <property type="nucleotide sequence ID" value="NZ_JANJGA010000003.1"/>
</dbReference>
<name>A0A366MWL4_9BACT</name>
<evidence type="ECO:0000259" key="3">
    <source>
        <dbReference type="PROSITE" id="PS50887"/>
    </source>
</evidence>
<feature type="domain" description="EAL" evidence="2">
    <location>
        <begin position="400"/>
        <end position="626"/>
    </location>
</feature>
<comment type="caution">
    <text evidence="4">The sequence shown here is derived from an EMBL/GenBank/DDBJ whole genome shotgun (WGS) entry which is preliminary data.</text>
</comment>
<dbReference type="InterPro" id="IPR050706">
    <property type="entry name" value="Cyclic-di-GMP_PDE-like"/>
</dbReference>
<dbReference type="Pfam" id="PF00563">
    <property type="entry name" value="EAL"/>
    <property type="match status" value="1"/>
</dbReference>
<evidence type="ECO:0000256" key="1">
    <source>
        <dbReference type="SAM" id="Phobius"/>
    </source>
</evidence>
<sequence>MSLFKQVAIVLSFIFLILFVLIIGLSFNIIKDSASKSLYDNVQNSVTSTSLSITNAGVDEGSIKTVMNASFDNGNYAKIVFKNTNEDIVYERQKEQISNEYRDVPHWFIEIVDIGEISALASVSEGWNVLGVLEIYGDKEIFYEQTYSMFIKLVQSLLISFVVLMIVLFLLFTYILKPLKIIDKQAKAVMENEFILSNQVPFTQEFKSLTFGINSMVKKFEGMFKNTNEVLKTNKELLYFDEHSKMNNRKYFILKANEYLDKDSTNNKGFLVLININIQDINKTYGFAKTDKLLQNLGKTMKEHFCDDMNVVVRLNGPDFVVLIPNSNEDIVKENLIKLINSLKDIEEFKNNICFGMLKYENEDGMRELFTKIDYTFSQAKIHTEKDYFYAKNIENFKTKEEWINILNLSLKQEYFKLIHRDIVDINSKEQFLKTVSFELDFQGETIRYGEFIAPVLEQNRLDEVYLHIIEKVFKNSKENELVSIQLPTMFIEKLSSYAKLKDILTRYKNLSKNVIFEIEEEAFNKNLNSTLMYVELFKEYNFKFAIFNFIANSDDYNYLKELKPLYIKASKFFLLESRQSLNMLKILTQSLDIKLVATSVDEVAEIKTLEEIGINAISGSVMAKL</sequence>
<dbReference type="Gene3D" id="3.20.20.450">
    <property type="entry name" value="EAL domain"/>
    <property type="match status" value="1"/>
</dbReference>
<dbReference type="AlphaFoldDB" id="A0A366MWL4"/>
<dbReference type="InterPro" id="IPR042461">
    <property type="entry name" value="LapD_MoxY_peri_C"/>
</dbReference>
<dbReference type="Proteomes" id="UP000252669">
    <property type="component" value="Unassembled WGS sequence"/>
</dbReference>
<organism evidence="4 5">
    <name type="scientific">Aliarcobacter vitoriensis</name>
    <dbReference type="NCBI Taxonomy" id="2011099"/>
    <lineage>
        <taxon>Bacteria</taxon>
        <taxon>Pseudomonadati</taxon>
        <taxon>Campylobacterota</taxon>
        <taxon>Epsilonproteobacteria</taxon>
        <taxon>Campylobacterales</taxon>
        <taxon>Arcobacteraceae</taxon>
        <taxon>Aliarcobacter</taxon>
    </lineage>
</organism>
<evidence type="ECO:0000259" key="2">
    <source>
        <dbReference type="PROSITE" id="PS50883"/>
    </source>
</evidence>
<dbReference type="GO" id="GO:0071111">
    <property type="term" value="F:cyclic-guanylate-specific phosphodiesterase activity"/>
    <property type="evidence" value="ECO:0007669"/>
    <property type="project" value="InterPro"/>
</dbReference>
<dbReference type="PANTHER" id="PTHR33121">
    <property type="entry name" value="CYCLIC DI-GMP PHOSPHODIESTERASE PDEF"/>
    <property type="match status" value="1"/>
</dbReference>
<dbReference type="SMART" id="SM00267">
    <property type="entry name" value="GGDEF"/>
    <property type="match status" value="1"/>
</dbReference>
<keyword evidence="1" id="KW-0472">Membrane</keyword>
<dbReference type="Pfam" id="PF00990">
    <property type="entry name" value="GGDEF"/>
    <property type="match status" value="1"/>
</dbReference>
<dbReference type="SUPFAM" id="SSF55073">
    <property type="entry name" value="Nucleotide cyclase"/>
    <property type="match status" value="1"/>
</dbReference>
<keyword evidence="1" id="KW-0812">Transmembrane</keyword>
<keyword evidence="5" id="KW-1185">Reference proteome</keyword>
<feature type="domain" description="GGDEF" evidence="3">
    <location>
        <begin position="266"/>
        <end position="394"/>
    </location>
</feature>
<dbReference type="InterPro" id="IPR043128">
    <property type="entry name" value="Rev_trsase/Diguanyl_cyclase"/>
</dbReference>
<dbReference type="InterPro" id="IPR035919">
    <property type="entry name" value="EAL_sf"/>
</dbReference>
<dbReference type="InterPro" id="IPR029787">
    <property type="entry name" value="Nucleotide_cyclase"/>
</dbReference>
<protein>
    <submittedName>
        <fullName evidence="4">Diguanylate cyclase</fullName>
    </submittedName>
</protein>
<dbReference type="InterPro" id="IPR032244">
    <property type="entry name" value="LapD_MoxY_N"/>
</dbReference>
<evidence type="ECO:0000313" key="5">
    <source>
        <dbReference type="Proteomes" id="UP000252669"/>
    </source>
</evidence>
<accession>A0A366MWL4</accession>
<dbReference type="SUPFAM" id="SSF141868">
    <property type="entry name" value="EAL domain-like"/>
    <property type="match status" value="1"/>
</dbReference>
<gene>
    <name evidence="4" type="ORF">CRU91_01575</name>
</gene>
<dbReference type="EMBL" id="PDKB01000002">
    <property type="protein sequence ID" value="RBQ29994.1"/>
    <property type="molecule type" value="Genomic_DNA"/>
</dbReference>
<dbReference type="Gene3D" id="3.30.70.270">
    <property type="match status" value="1"/>
</dbReference>
<dbReference type="OrthoDB" id="9777298at2"/>
<proteinExistence type="predicted"/>